<keyword evidence="6" id="KW-0720">Serine protease</keyword>
<dbReference type="GO" id="GO:0008239">
    <property type="term" value="F:dipeptidyl-peptidase activity"/>
    <property type="evidence" value="ECO:0007669"/>
    <property type="project" value="TreeGrafter"/>
</dbReference>
<evidence type="ECO:0000259" key="12">
    <source>
        <dbReference type="Pfam" id="PF00326"/>
    </source>
</evidence>
<dbReference type="Pfam" id="PF00930">
    <property type="entry name" value="DPPIV_N"/>
    <property type="match status" value="1"/>
</dbReference>
<dbReference type="PANTHER" id="PTHR11731">
    <property type="entry name" value="PROTEASE FAMILY S9B,C DIPEPTIDYL-PEPTIDASE IV-RELATED"/>
    <property type="match status" value="1"/>
</dbReference>
<dbReference type="GO" id="GO:0004177">
    <property type="term" value="F:aminopeptidase activity"/>
    <property type="evidence" value="ECO:0007669"/>
    <property type="project" value="UniProtKB-KW"/>
</dbReference>
<proteinExistence type="predicted"/>
<dbReference type="Proteomes" id="UP001209878">
    <property type="component" value="Unassembled WGS sequence"/>
</dbReference>
<comment type="caution">
    <text evidence="14">The sequence shown here is derived from an EMBL/GenBank/DDBJ whole genome shotgun (WGS) entry which is preliminary data.</text>
</comment>
<dbReference type="GO" id="GO:0012505">
    <property type="term" value="C:endomembrane system"/>
    <property type="evidence" value="ECO:0007669"/>
    <property type="project" value="UniProtKB-SubCell"/>
</dbReference>
<evidence type="ECO:0000256" key="2">
    <source>
        <dbReference type="ARBA" id="ARBA00022438"/>
    </source>
</evidence>
<dbReference type="AlphaFoldDB" id="A0AAD9P0G1"/>
<evidence type="ECO:0000256" key="3">
    <source>
        <dbReference type="ARBA" id="ARBA00022670"/>
    </source>
</evidence>
<evidence type="ECO:0000259" key="13">
    <source>
        <dbReference type="Pfam" id="PF00930"/>
    </source>
</evidence>
<keyword evidence="5" id="KW-0378">Hydrolase</keyword>
<keyword evidence="8" id="KW-1133">Transmembrane helix</keyword>
<evidence type="ECO:0000256" key="10">
    <source>
        <dbReference type="ARBA" id="ARBA00023180"/>
    </source>
</evidence>
<comment type="subcellular location">
    <subcellularLocation>
        <location evidence="11">Endomembrane system</location>
        <topology evidence="11">Single-pass membrane protein</topology>
    </subcellularLocation>
    <subcellularLocation>
        <location evidence="1">Membrane</location>
        <topology evidence="1">Single-pass type II membrane protein</topology>
    </subcellularLocation>
</comment>
<dbReference type="Pfam" id="PF00326">
    <property type="entry name" value="Peptidase_S9"/>
    <property type="match status" value="1"/>
</dbReference>
<dbReference type="InterPro" id="IPR001375">
    <property type="entry name" value="Peptidase_S9_cat"/>
</dbReference>
<keyword evidence="15" id="KW-1185">Reference proteome</keyword>
<keyword evidence="4" id="KW-0812">Transmembrane</keyword>
<evidence type="ECO:0000256" key="7">
    <source>
        <dbReference type="ARBA" id="ARBA00022968"/>
    </source>
</evidence>
<organism evidence="14 15">
    <name type="scientific">Ridgeia piscesae</name>
    <name type="common">Tubeworm</name>
    <dbReference type="NCBI Taxonomy" id="27915"/>
    <lineage>
        <taxon>Eukaryota</taxon>
        <taxon>Metazoa</taxon>
        <taxon>Spiralia</taxon>
        <taxon>Lophotrochozoa</taxon>
        <taxon>Annelida</taxon>
        <taxon>Polychaeta</taxon>
        <taxon>Sedentaria</taxon>
        <taxon>Canalipalpata</taxon>
        <taxon>Sabellida</taxon>
        <taxon>Siboglinidae</taxon>
        <taxon>Ridgeia</taxon>
    </lineage>
</organism>
<dbReference type="SUPFAM" id="SSF53474">
    <property type="entry name" value="alpha/beta-Hydrolases"/>
    <property type="match status" value="1"/>
</dbReference>
<name>A0AAD9P0G1_RIDPI</name>
<feature type="domain" description="Peptidase S9 prolyl oligopeptidase catalytic" evidence="12">
    <location>
        <begin position="246"/>
        <end position="362"/>
    </location>
</feature>
<dbReference type="InterPro" id="IPR002469">
    <property type="entry name" value="Peptidase_S9B_N"/>
</dbReference>
<keyword evidence="7" id="KW-0735">Signal-anchor</keyword>
<dbReference type="EMBL" id="JAODUO010000221">
    <property type="protein sequence ID" value="KAK2185845.1"/>
    <property type="molecule type" value="Genomic_DNA"/>
</dbReference>
<evidence type="ECO:0000256" key="9">
    <source>
        <dbReference type="ARBA" id="ARBA00023136"/>
    </source>
</evidence>
<dbReference type="InterPro" id="IPR029058">
    <property type="entry name" value="AB_hydrolase_fold"/>
</dbReference>
<keyword evidence="2" id="KW-0031">Aminopeptidase</keyword>
<evidence type="ECO:0000256" key="1">
    <source>
        <dbReference type="ARBA" id="ARBA00004606"/>
    </source>
</evidence>
<dbReference type="GO" id="GO:0005886">
    <property type="term" value="C:plasma membrane"/>
    <property type="evidence" value="ECO:0007669"/>
    <property type="project" value="TreeGrafter"/>
</dbReference>
<evidence type="ECO:0000256" key="6">
    <source>
        <dbReference type="ARBA" id="ARBA00022825"/>
    </source>
</evidence>
<evidence type="ECO:0000313" key="15">
    <source>
        <dbReference type="Proteomes" id="UP001209878"/>
    </source>
</evidence>
<dbReference type="PANTHER" id="PTHR11731:SF200">
    <property type="entry name" value="DIPEPTIDYL PEPTIDASE 10, ISOFORM B"/>
    <property type="match status" value="1"/>
</dbReference>
<dbReference type="GO" id="GO:0008236">
    <property type="term" value="F:serine-type peptidase activity"/>
    <property type="evidence" value="ECO:0007669"/>
    <property type="project" value="UniProtKB-KW"/>
</dbReference>
<evidence type="ECO:0000256" key="8">
    <source>
        <dbReference type="ARBA" id="ARBA00022989"/>
    </source>
</evidence>
<dbReference type="Gene3D" id="3.40.50.1820">
    <property type="entry name" value="alpha/beta hydrolase"/>
    <property type="match status" value="1"/>
</dbReference>
<evidence type="ECO:0000256" key="11">
    <source>
        <dbReference type="ARBA" id="ARBA00037847"/>
    </source>
</evidence>
<keyword evidence="9" id="KW-0472">Membrane</keyword>
<gene>
    <name evidence="14" type="ORF">NP493_221g02021</name>
</gene>
<evidence type="ECO:0000256" key="4">
    <source>
        <dbReference type="ARBA" id="ARBA00022692"/>
    </source>
</evidence>
<evidence type="ECO:0000313" key="14">
    <source>
        <dbReference type="EMBL" id="KAK2185845.1"/>
    </source>
</evidence>
<dbReference type="GO" id="GO:0006508">
    <property type="term" value="P:proteolysis"/>
    <property type="evidence" value="ECO:0007669"/>
    <property type="project" value="UniProtKB-KW"/>
</dbReference>
<dbReference type="Gene3D" id="2.140.10.30">
    <property type="entry name" value="Dipeptidylpeptidase IV, N-terminal domain"/>
    <property type="match status" value="2"/>
</dbReference>
<dbReference type="SUPFAM" id="SSF82171">
    <property type="entry name" value="DPP6 N-terminal domain-like"/>
    <property type="match status" value="1"/>
</dbReference>
<protein>
    <submittedName>
        <fullName evidence="14">Uncharacterized protein</fullName>
    </submittedName>
</protein>
<sequence length="426" mass="48098">MLFVVDVDGFTYNASSGDIVFYNVMTNTSQTIMEASEFVKSGASKFYVSDDLQFVLLARDVVKVKVEIFLHSQIPDIPHKDRKFYAQSFVYDNDLFTQSAPDSIATRLTTTGQSEQIFNGYTDWLYEEEILLQPSAHWWSPDSTLICYAVFNDTDVPHSYHRAVVGGWIDGPQCQYVTARVSASGHFYVLACLGPDVPRYTLVDHASNTLSVLEDNAALRELLATKDLPTKEFVEVPIGGGYKKLPHVDASRSAIWGWSYGGFLTLHALANETNVFPCGIAGAPLTDRRFYDTTHSERFMGLAGRDDNRSGYERASVLNKIEHFRNRTLLLIHGTADDNVHFSSSAQLISALTEAEIQFRVQSCCSGCVHVITHEATRCCHLIQIHLFSLQVYPDLNHYFIGRNRHLARLMTDFLFNECWTQKRTD</sequence>
<keyword evidence="10" id="KW-0325">Glycoprotein</keyword>
<keyword evidence="3" id="KW-0645">Protease</keyword>
<reference evidence="14" key="1">
    <citation type="journal article" date="2023" name="Mol. Biol. Evol.">
        <title>Third-Generation Sequencing Reveals the Adaptive Role of the Epigenome in Three Deep-Sea Polychaetes.</title>
        <authorList>
            <person name="Perez M."/>
            <person name="Aroh O."/>
            <person name="Sun Y."/>
            <person name="Lan Y."/>
            <person name="Juniper S.K."/>
            <person name="Young C.R."/>
            <person name="Angers B."/>
            <person name="Qian P.Y."/>
        </authorList>
    </citation>
    <scope>NUCLEOTIDE SEQUENCE</scope>
    <source>
        <strain evidence="14">R07B-5</strain>
    </source>
</reference>
<feature type="domain" description="Dipeptidylpeptidase IV N-terminal" evidence="13">
    <location>
        <begin position="88"/>
        <end position="158"/>
    </location>
</feature>
<dbReference type="InterPro" id="IPR050278">
    <property type="entry name" value="Serine_Prot_S9B/DPPIV"/>
</dbReference>
<evidence type="ECO:0000256" key="5">
    <source>
        <dbReference type="ARBA" id="ARBA00022801"/>
    </source>
</evidence>
<accession>A0AAD9P0G1</accession>